<gene>
    <name evidence="1" type="ORF">BP00DRAFT_491568</name>
</gene>
<organism evidence="1 2">
    <name type="scientific">Aspergillus indologenus CBS 114.80</name>
    <dbReference type="NCBI Taxonomy" id="1450541"/>
    <lineage>
        <taxon>Eukaryota</taxon>
        <taxon>Fungi</taxon>
        <taxon>Dikarya</taxon>
        <taxon>Ascomycota</taxon>
        <taxon>Pezizomycotina</taxon>
        <taxon>Eurotiomycetes</taxon>
        <taxon>Eurotiomycetidae</taxon>
        <taxon>Eurotiales</taxon>
        <taxon>Aspergillaceae</taxon>
        <taxon>Aspergillus</taxon>
        <taxon>Aspergillus subgen. Circumdati</taxon>
    </lineage>
</organism>
<name>A0A2V5J429_9EURO</name>
<evidence type="ECO:0000313" key="2">
    <source>
        <dbReference type="Proteomes" id="UP000248817"/>
    </source>
</evidence>
<accession>A0A2V5J429</accession>
<sequence>MQIKIRCIIRQAVQVDVCLGRLLCDWHYYGYQEMKFATEHVAMWLKENVQEERHKVIISLSEHPLDVWQYAHCAELLKVSAAPKITISFSIGFRLHYAIWARMQRIESEYLQMLYDGHNWTDEMWKDFRSHVHFLQELMRAHDILLRPTTEDSMRCPRSWTCWHRPRRICSVDFPWIDCTRDKLALRRAQGLAG</sequence>
<dbReference type="Proteomes" id="UP000248817">
    <property type="component" value="Unassembled WGS sequence"/>
</dbReference>
<reference evidence="1 2" key="1">
    <citation type="submission" date="2018-02" db="EMBL/GenBank/DDBJ databases">
        <title>The genomes of Aspergillus section Nigri reveals drivers in fungal speciation.</title>
        <authorList>
            <consortium name="DOE Joint Genome Institute"/>
            <person name="Vesth T.C."/>
            <person name="Nybo J."/>
            <person name="Theobald S."/>
            <person name="Brandl J."/>
            <person name="Frisvad J.C."/>
            <person name="Nielsen K.F."/>
            <person name="Lyhne E.K."/>
            <person name="Kogle M.E."/>
            <person name="Kuo A."/>
            <person name="Riley R."/>
            <person name="Clum A."/>
            <person name="Nolan M."/>
            <person name="Lipzen A."/>
            <person name="Salamov A."/>
            <person name="Henrissat B."/>
            <person name="Wiebenga A."/>
            <person name="De vries R.P."/>
            <person name="Grigoriev I.V."/>
            <person name="Mortensen U.H."/>
            <person name="Andersen M.R."/>
            <person name="Baker S.E."/>
        </authorList>
    </citation>
    <scope>NUCLEOTIDE SEQUENCE [LARGE SCALE GENOMIC DNA]</scope>
    <source>
        <strain evidence="1 2">CBS 114.80</strain>
    </source>
</reference>
<dbReference type="EMBL" id="KZ825463">
    <property type="protein sequence ID" value="PYI36990.1"/>
    <property type="molecule type" value="Genomic_DNA"/>
</dbReference>
<dbReference type="AlphaFoldDB" id="A0A2V5J429"/>
<evidence type="ECO:0000313" key="1">
    <source>
        <dbReference type="EMBL" id="PYI36990.1"/>
    </source>
</evidence>
<proteinExistence type="predicted"/>
<protein>
    <submittedName>
        <fullName evidence="1">Uncharacterized protein</fullName>
    </submittedName>
</protein>
<keyword evidence="2" id="KW-1185">Reference proteome</keyword>